<dbReference type="PANTHER" id="PTHR43031:SF16">
    <property type="entry name" value="OXIDOREDUCTASE"/>
    <property type="match status" value="1"/>
</dbReference>
<proteinExistence type="predicted"/>
<keyword evidence="1" id="KW-0472">Membrane</keyword>
<dbReference type="PROSITE" id="PS50206">
    <property type="entry name" value="RHODANESE_3"/>
    <property type="match status" value="1"/>
</dbReference>
<evidence type="ECO:0000313" key="3">
    <source>
        <dbReference type="EMBL" id="WGK68779.1"/>
    </source>
</evidence>
<protein>
    <submittedName>
        <fullName evidence="3">Rhodanese-like domain-containing protein</fullName>
    </submittedName>
</protein>
<keyword evidence="4" id="KW-1185">Reference proteome</keyword>
<dbReference type="Gene3D" id="3.40.250.10">
    <property type="entry name" value="Rhodanese-like domain"/>
    <property type="match status" value="1"/>
</dbReference>
<evidence type="ECO:0000259" key="2">
    <source>
        <dbReference type="PROSITE" id="PS50206"/>
    </source>
</evidence>
<dbReference type="InterPro" id="IPR001763">
    <property type="entry name" value="Rhodanese-like_dom"/>
</dbReference>
<evidence type="ECO:0000256" key="1">
    <source>
        <dbReference type="SAM" id="Phobius"/>
    </source>
</evidence>
<keyword evidence="1" id="KW-1133">Transmembrane helix</keyword>
<dbReference type="PANTHER" id="PTHR43031">
    <property type="entry name" value="FAD-DEPENDENT OXIDOREDUCTASE"/>
    <property type="match status" value="1"/>
</dbReference>
<feature type="domain" description="Rhodanese" evidence="2">
    <location>
        <begin position="143"/>
        <end position="231"/>
    </location>
</feature>
<dbReference type="InterPro" id="IPR036873">
    <property type="entry name" value="Rhodanese-like_dom_sf"/>
</dbReference>
<dbReference type="InterPro" id="IPR050229">
    <property type="entry name" value="GlpE_sulfurtransferase"/>
</dbReference>
<reference evidence="3 4" key="1">
    <citation type="submission" date="2023-04" db="EMBL/GenBank/DDBJ databases">
        <title>Spirochaete genome identified in red abalone sample constitutes a novel genus.</title>
        <authorList>
            <person name="Sharma S.P."/>
            <person name="Purcell C.M."/>
            <person name="Hyde J.R."/>
            <person name="Severin A.J."/>
        </authorList>
    </citation>
    <scope>NUCLEOTIDE SEQUENCE [LARGE SCALE GENOMIC DNA]</scope>
    <source>
        <strain evidence="3 4">SP-2023</strain>
    </source>
</reference>
<dbReference type="SUPFAM" id="SSF52821">
    <property type="entry name" value="Rhodanese/Cell cycle control phosphatase"/>
    <property type="match status" value="1"/>
</dbReference>
<dbReference type="Pfam" id="PF00581">
    <property type="entry name" value="Rhodanese"/>
    <property type="match status" value="1"/>
</dbReference>
<dbReference type="SMART" id="SM00450">
    <property type="entry name" value="RHOD"/>
    <property type="match status" value="1"/>
</dbReference>
<organism evidence="3 4">
    <name type="scientific">Candidatus Haliotispira prima</name>
    <dbReference type="NCBI Taxonomy" id="3034016"/>
    <lineage>
        <taxon>Bacteria</taxon>
        <taxon>Pseudomonadati</taxon>
        <taxon>Spirochaetota</taxon>
        <taxon>Spirochaetia</taxon>
        <taxon>Spirochaetales</taxon>
        <taxon>Spirochaetaceae</taxon>
        <taxon>Candidatus Haliotispira</taxon>
    </lineage>
</organism>
<dbReference type="Proteomes" id="UP001228690">
    <property type="component" value="Chromosome"/>
</dbReference>
<dbReference type="RefSeq" id="WP_326926965.1">
    <property type="nucleotide sequence ID" value="NZ_CP123443.1"/>
</dbReference>
<dbReference type="CDD" id="cd00158">
    <property type="entry name" value="RHOD"/>
    <property type="match status" value="1"/>
</dbReference>
<evidence type="ECO:0000313" key="4">
    <source>
        <dbReference type="Proteomes" id="UP001228690"/>
    </source>
</evidence>
<name>A0ABY8MFM0_9SPIO</name>
<keyword evidence="1" id="KW-0812">Transmembrane</keyword>
<feature type="transmembrane region" description="Helical" evidence="1">
    <location>
        <begin position="46"/>
        <end position="69"/>
    </location>
</feature>
<dbReference type="EMBL" id="CP123443">
    <property type="protein sequence ID" value="WGK68779.1"/>
    <property type="molecule type" value="Genomic_DNA"/>
</dbReference>
<gene>
    <name evidence="3" type="ORF">P0082_09860</name>
</gene>
<sequence length="231" mass="25722">MKNDKTVPARLVCRVRRMKSASFHVSAVLSAGLVFCRRVCSPIPSVLLLGFTTFLVILFSAVSVPELLAQEVEEEAQERTLSKLPPRGASGIMTEPEEEEFEELEPEIFVPNTFSGNWEPPFPSGDAFFRLSAGDFRAVLQKNRTVVNLIDVREDYEFAAGHISGATNVPLSKLSVSLAKKYSQRPVLLYCRSGVRSLRAYRDYFSRSGAAVIYHLQSGLVDWQRMGGTVE</sequence>
<accession>A0ABY8MFM0</accession>